<dbReference type="Gene3D" id="3.40.50.150">
    <property type="entry name" value="Vaccinia Virus protein VP39"/>
    <property type="match status" value="1"/>
</dbReference>
<name>W8SSL8_9RHOB</name>
<dbReference type="InterPro" id="IPR029044">
    <property type="entry name" value="Nucleotide-diphossugar_trans"/>
</dbReference>
<dbReference type="AlphaFoldDB" id="W8SSL8"/>
<dbReference type="InterPro" id="IPR002495">
    <property type="entry name" value="Glyco_trans_8"/>
</dbReference>
<evidence type="ECO:0000313" key="2">
    <source>
        <dbReference type="Proteomes" id="UP000019593"/>
    </source>
</evidence>
<accession>W8SSL8</accession>
<dbReference type="SUPFAM" id="SSF53335">
    <property type="entry name" value="S-adenosyl-L-methionine-dependent methyltransferases"/>
    <property type="match status" value="1"/>
</dbReference>
<evidence type="ECO:0000313" key="1">
    <source>
        <dbReference type="EMBL" id="AHM05505.1"/>
    </source>
</evidence>
<dbReference type="HOGENOM" id="CLU_454826_0_0_5"/>
<dbReference type="KEGG" id="red:roselon_03242"/>
<sequence length="600" mass="66584">MIDPSPHRAGDTVASTLAGPCWALAVCVDANLIWQAVFFLQRSRANDPAGRLAHYLYCSDPVAPVYRDILGPDVTIVEVADDSPGFADVGYLPYVTAATMLRFKALQDLTQRYDRVVYSDVDIYQRRGSFLELDGLAWGDLAVAGVRDVSGWAGSRHARTADRKVLPAHARDKYLNAGVLVVHSANFRSRDIANRCLSFIAANPEDCALADQTALNCVLDGAWLELSPSWNWQTAKGHGALCKTRNPRFVHFTGPRKPWADKTRLHDEIYATAMAEFLRAHALSEPLAALEAALAVGGREKRLVEKQADPDGKLAKLLADGTAYFDRSDFADIAAGVAPYGDTIGGLPTPPGPAGPEPAPAAISIHDQNKGAPRMTLTQLAAKYDSDKGFVKEAHGYTWLYDMLFFPYRNQPVRLLEMGLQIGGPEQGHSPDRETTALPSVSMWLEFFESAHITGLDISDFSWFENENFQFVRCDMDARENIAKAAEAFAAPFDIIIDDASHASPHQHFGLLETWRFLKPGGLYIIEDLHWQPRRFERKGFPKTANMIKEFQETRSFKHGHPEIQDDLNAIAPEIGFAYTFPERFRPEGRPKVAVLQKTF</sequence>
<reference evidence="1 2" key="1">
    <citation type="submission" date="2013-03" db="EMBL/GenBank/DDBJ databases">
        <authorList>
            <person name="Fiebig A."/>
            <person name="Goeker M."/>
            <person name="Klenk H.-P.P."/>
        </authorList>
    </citation>
    <scope>NUCLEOTIDE SEQUENCE [LARGE SCALE GENOMIC DNA]</scope>
    <source>
        <strain evidence="2">DSM 19469</strain>
    </source>
</reference>
<protein>
    <submittedName>
        <fullName evidence="1">Uncharacterized protein</fullName>
    </submittedName>
</protein>
<dbReference type="InterPro" id="IPR029063">
    <property type="entry name" value="SAM-dependent_MTases_sf"/>
</dbReference>
<dbReference type="eggNOG" id="COG0457">
    <property type="taxonomic scope" value="Bacteria"/>
</dbReference>
<proteinExistence type="predicted"/>
<dbReference type="EMBL" id="CP004372">
    <property type="protein sequence ID" value="AHM05505.1"/>
    <property type="molecule type" value="Genomic_DNA"/>
</dbReference>
<dbReference type="Gene3D" id="3.90.550.10">
    <property type="entry name" value="Spore Coat Polysaccharide Biosynthesis Protein SpsA, Chain A"/>
    <property type="match status" value="1"/>
</dbReference>
<dbReference type="GO" id="GO:0016757">
    <property type="term" value="F:glycosyltransferase activity"/>
    <property type="evidence" value="ECO:0007669"/>
    <property type="project" value="InterPro"/>
</dbReference>
<dbReference type="eggNOG" id="COG1442">
    <property type="taxonomic scope" value="Bacteria"/>
</dbReference>
<keyword evidence="2" id="KW-1185">Reference proteome</keyword>
<dbReference type="Pfam" id="PF01501">
    <property type="entry name" value="Glyco_transf_8"/>
    <property type="match status" value="1"/>
</dbReference>
<dbReference type="RefSeq" id="WP_025313147.1">
    <property type="nucleotide sequence ID" value="NZ_CP004372.1"/>
</dbReference>
<dbReference type="SUPFAM" id="SSF53448">
    <property type="entry name" value="Nucleotide-diphospho-sugar transferases"/>
    <property type="match status" value="1"/>
</dbReference>
<dbReference type="STRING" id="1294273.roselon_03242"/>
<dbReference type="Proteomes" id="UP000019593">
    <property type="component" value="Chromosome"/>
</dbReference>
<gene>
    <name evidence="1" type="ORF">roselon_03242</name>
</gene>
<organism evidence="1 2">
    <name type="scientific">Roseicyclus elongatus DSM 19469</name>
    <dbReference type="NCBI Taxonomy" id="1294273"/>
    <lineage>
        <taxon>Bacteria</taxon>
        <taxon>Pseudomonadati</taxon>
        <taxon>Pseudomonadota</taxon>
        <taxon>Alphaproteobacteria</taxon>
        <taxon>Rhodobacterales</taxon>
        <taxon>Roseobacteraceae</taxon>
        <taxon>Roseicyclus</taxon>
    </lineage>
</organism>